<dbReference type="EMBL" id="JQFK01000031">
    <property type="protein sequence ID" value="KGK37705.1"/>
    <property type="molecule type" value="Genomic_DNA"/>
</dbReference>
<reference evidence="3" key="1">
    <citation type="journal article" date="2014" name="Microb. Cell Fact.">
        <title>Exploiting Issatchenkia orientalis SD108 for succinic acid production.</title>
        <authorList>
            <person name="Xiao H."/>
            <person name="Shao Z."/>
            <person name="Jiang Y."/>
            <person name="Dole S."/>
            <person name="Zhao H."/>
        </authorList>
    </citation>
    <scope>NUCLEOTIDE SEQUENCE [LARGE SCALE GENOMIC DNA]</scope>
    <source>
        <strain evidence="3">SD108</strain>
    </source>
</reference>
<dbReference type="HOGENOM" id="CLU_1090137_0_0_1"/>
<evidence type="ECO:0000313" key="2">
    <source>
        <dbReference type="EMBL" id="ONH73645.1"/>
    </source>
</evidence>
<reference evidence="1" key="2">
    <citation type="submission" date="2014-08" db="EMBL/GenBank/DDBJ databases">
        <title>Exploiting Issatchenkia orientalis SD108 for Succinic Acid Production.</title>
        <authorList>
            <person name="Xiao H."/>
            <person name="Shao Z."/>
            <person name="Jiang Y."/>
            <person name="Dole S."/>
            <person name="Zhao H."/>
        </authorList>
    </citation>
    <scope>NUCLEOTIDE SEQUENCE [LARGE SCALE GENOMIC DNA]</scope>
    <source>
        <strain evidence="1">SD108</strain>
    </source>
</reference>
<gene>
    <name evidence="2" type="ORF">BOH78_2922</name>
    <name evidence="1" type="ORF">JL09_g3168</name>
</gene>
<dbReference type="Proteomes" id="UP000029867">
    <property type="component" value="Unassembled WGS sequence"/>
</dbReference>
<dbReference type="VEuPathDB" id="FungiDB:C5L36_0A07800"/>
<reference evidence="2" key="4">
    <citation type="submission" date="2017-01" db="EMBL/GenBank/DDBJ databases">
        <authorList>
            <person name="Mah S.A."/>
            <person name="Swanson W.J."/>
            <person name="Moy G.W."/>
            <person name="Vacquier V.D."/>
        </authorList>
    </citation>
    <scope>NUCLEOTIDE SEQUENCE [LARGE SCALE GENOMIC DNA]</scope>
    <source>
        <strain evidence="2">129</strain>
    </source>
</reference>
<dbReference type="EMBL" id="MQVM01000013">
    <property type="protein sequence ID" value="ONH73645.1"/>
    <property type="molecule type" value="Genomic_DNA"/>
</dbReference>
<evidence type="ECO:0000313" key="4">
    <source>
        <dbReference type="Proteomes" id="UP000189274"/>
    </source>
</evidence>
<dbReference type="AlphaFoldDB" id="A0A099NYI4"/>
<sequence>MSPIDVCASEVSSAAGTMRELTSCKAAPDLRSSSKEQLYCTNTELAPVPPLDQPLPRRTSPMTSRNSWYRHSVIFDGPSSQFQWEHPIVRKATRSRSMISMYDSTEQELSISPPIDLEFTLADENVNCQPTNVARPERLSSVVHNVTSSNSNPRNSPTKFLYMPALRDTTPKLYTLNGIIFFETSTNHKPDFMETLSLQNSNNASPTSPLNMPSPQNNNIAASLVDPELISVSAKTVFSSQTTLNTNCRTSLYFV</sequence>
<evidence type="ECO:0000313" key="3">
    <source>
        <dbReference type="Proteomes" id="UP000029867"/>
    </source>
</evidence>
<reference evidence="4" key="3">
    <citation type="journal article" date="2017" name="Genome Announc.">
        <title>Genome sequences of Cyberlindnera fabianii 65, Pichia kudriavzevii 129, and Saccharomyces cerevisiae 131 isolated from fermented masau fruits in Zimbabwe.</title>
        <authorList>
            <person name="van Rijswijck I.M.H."/>
            <person name="Derks M.F.L."/>
            <person name="Abee T."/>
            <person name="de Ridder D."/>
            <person name="Smid E.J."/>
        </authorList>
    </citation>
    <scope>NUCLEOTIDE SEQUENCE [LARGE SCALE GENOMIC DNA]</scope>
    <source>
        <strain evidence="4">129</strain>
    </source>
</reference>
<organism evidence="1 3">
    <name type="scientific">Pichia kudriavzevii</name>
    <name type="common">Yeast</name>
    <name type="synonym">Issatchenkia orientalis</name>
    <dbReference type="NCBI Taxonomy" id="4909"/>
    <lineage>
        <taxon>Eukaryota</taxon>
        <taxon>Fungi</taxon>
        <taxon>Dikarya</taxon>
        <taxon>Ascomycota</taxon>
        <taxon>Saccharomycotina</taxon>
        <taxon>Pichiomycetes</taxon>
        <taxon>Pichiales</taxon>
        <taxon>Pichiaceae</taxon>
        <taxon>Pichia</taxon>
    </lineage>
</organism>
<dbReference type="Proteomes" id="UP000189274">
    <property type="component" value="Unassembled WGS sequence"/>
</dbReference>
<proteinExistence type="predicted"/>
<evidence type="ECO:0000313" key="1">
    <source>
        <dbReference type="EMBL" id="KGK37705.1"/>
    </source>
</evidence>
<accession>A0A099NYI4</accession>
<comment type="caution">
    <text evidence="1">The sequence shown here is derived from an EMBL/GenBank/DDBJ whole genome shotgun (WGS) entry which is preliminary data.</text>
</comment>
<name>A0A099NYI4_PICKU</name>
<protein>
    <submittedName>
        <fullName evidence="1">Uncharacterized protein</fullName>
    </submittedName>
</protein>